<accession>A0ABR6EZ65</accession>
<keyword evidence="2" id="KW-1185">Reference proteome</keyword>
<dbReference type="Proteomes" id="UP000636110">
    <property type="component" value="Unassembled WGS sequence"/>
</dbReference>
<sequence>MYDLRVSKDQYQNFLYGYLILVFLV</sequence>
<evidence type="ECO:0000313" key="1">
    <source>
        <dbReference type="EMBL" id="MBB2150573.1"/>
    </source>
</evidence>
<evidence type="ECO:0000313" key="2">
    <source>
        <dbReference type="Proteomes" id="UP000636110"/>
    </source>
</evidence>
<dbReference type="InterPro" id="IPR030934">
    <property type="entry name" value="Intein_C"/>
</dbReference>
<gene>
    <name evidence="1" type="ORF">GM920_16870</name>
</gene>
<reference evidence="1 2" key="1">
    <citation type="submission" date="2019-11" db="EMBL/GenBank/DDBJ databases">
        <title>Description of Pedobacter sp. LMG 31462T.</title>
        <authorList>
            <person name="Carlier A."/>
            <person name="Qi S."/>
            <person name="Vandamme P."/>
        </authorList>
    </citation>
    <scope>NUCLEOTIDE SEQUENCE [LARGE SCALE GENOMIC DNA]</scope>
    <source>
        <strain evidence="1 2">LMG 31462</strain>
    </source>
</reference>
<comment type="caution">
    <text evidence="1">The sequence shown here is derived from an EMBL/GenBank/DDBJ whole genome shotgun (WGS) entry which is preliminary data.</text>
</comment>
<proteinExistence type="predicted"/>
<organism evidence="1 2">
    <name type="scientific">Pedobacter gandavensis</name>
    <dbReference type="NCBI Taxonomy" id="2679963"/>
    <lineage>
        <taxon>Bacteria</taxon>
        <taxon>Pseudomonadati</taxon>
        <taxon>Bacteroidota</taxon>
        <taxon>Sphingobacteriia</taxon>
        <taxon>Sphingobacteriales</taxon>
        <taxon>Sphingobacteriaceae</taxon>
        <taxon>Pedobacter</taxon>
    </lineage>
</organism>
<name>A0ABR6EZ65_9SPHI</name>
<protein>
    <submittedName>
        <fullName evidence="1">Uncharacterized protein</fullName>
    </submittedName>
</protein>
<dbReference type="NCBIfam" id="TIGR01443">
    <property type="entry name" value="intein_Cterm"/>
    <property type="match status" value="1"/>
</dbReference>
<dbReference type="EMBL" id="WNXC01000006">
    <property type="protein sequence ID" value="MBB2150573.1"/>
    <property type="molecule type" value="Genomic_DNA"/>
</dbReference>